<dbReference type="OMA" id="MRVINPI"/>
<dbReference type="Proteomes" id="UP000472264">
    <property type="component" value="Chromosome 1"/>
</dbReference>
<organism evidence="1 2">
    <name type="scientific">Echeneis naucrates</name>
    <name type="common">Live sharksucker</name>
    <dbReference type="NCBI Taxonomy" id="173247"/>
    <lineage>
        <taxon>Eukaryota</taxon>
        <taxon>Metazoa</taxon>
        <taxon>Chordata</taxon>
        <taxon>Craniata</taxon>
        <taxon>Vertebrata</taxon>
        <taxon>Euteleostomi</taxon>
        <taxon>Actinopterygii</taxon>
        <taxon>Neopterygii</taxon>
        <taxon>Teleostei</taxon>
        <taxon>Neoteleostei</taxon>
        <taxon>Acanthomorphata</taxon>
        <taxon>Carangaria</taxon>
        <taxon>Carangiformes</taxon>
        <taxon>Echeneidae</taxon>
        <taxon>Echeneis</taxon>
    </lineage>
</organism>
<dbReference type="PANTHER" id="PTHR21315">
    <property type="entry name" value="APRATAXIN AND PNK-LIKE FACTOR-RELATED"/>
    <property type="match status" value="1"/>
</dbReference>
<dbReference type="GO" id="GO:0035861">
    <property type="term" value="C:site of double-strand break"/>
    <property type="evidence" value="ECO:0007669"/>
    <property type="project" value="TreeGrafter"/>
</dbReference>
<dbReference type="GO" id="GO:0008408">
    <property type="term" value="F:3'-5' exonuclease activity"/>
    <property type="evidence" value="ECO:0007669"/>
    <property type="project" value="InterPro"/>
</dbReference>
<dbReference type="Ensembl" id="ENSENLT00000000559.1">
    <property type="protein sequence ID" value="ENSENLP00000000472.1"/>
    <property type="gene ID" value="ENSENLG00000000359.1"/>
</dbReference>
<dbReference type="PANTHER" id="PTHR21315:SF2">
    <property type="entry name" value="APRATAXIN AND PNK-LIKE FACTOR"/>
    <property type="match status" value="1"/>
</dbReference>
<name>A0A665T4L9_ECHNA</name>
<evidence type="ECO:0000313" key="1">
    <source>
        <dbReference type="Ensembl" id="ENSENLP00000000472.1"/>
    </source>
</evidence>
<accession>A0A665T4L9</accession>
<evidence type="ECO:0000313" key="2">
    <source>
        <dbReference type="Proteomes" id="UP000472264"/>
    </source>
</evidence>
<dbReference type="GO" id="GO:0006302">
    <property type="term" value="P:double-strand break repair"/>
    <property type="evidence" value="ECO:0007669"/>
    <property type="project" value="InterPro"/>
</dbReference>
<dbReference type="InParanoid" id="A0A665T4L9"/>
<dbReference type="SUPFAM" id="SSF49879">
    <property type="entry name" value="SMAD/FHA domain"/>
    <property type="match status" value="1"/>
</dbReference>
<sequence length="156" mass="16926">MSGFDLVPLAGGAPVRLPPGQTVLGRGPLLGTHLNPCFIQSPLADGSPRPLNKDCWYDLNHGDLFSLLPGQLVFRVAAVGDDTPRYKIFLILLMRVINPICLMLSCDSNSCFCFIQEDPPTEVEDDGRDITPSVTKKRVLPAWMMAAGPCSLKGDT</sequence>
<reference evidence="1" key="2">
    <citation type="submission" date="2025-08" db="UniProtKB">
        <authorList>
            <consortium name="Ensembl"/>
        </authorList>
    </citation>
    <scope>IDENTIFICATION</scope>
</reference>
<reference evidence="1" key="1">
    <citation type="submission" date="2021-04" db="EMBL/GenBank/DDBJ databases">
        <authorList>
            <consortium name="Wellcome Sanger Institute Data Sharing"/>
        </authorList>
    </citation>
    <scope>NUCLEOTIDE SEQUENCE [LARGE SCALE GENOMIC DNA]</scope>
</reference>
<dbReference type="GO" id="GO:0003906">
    <property type="term" value="F:DNA-(apurinic or apyrimidinic site) endonuclease activity"/>
    <property type="evidence" value="ECO:0007669"/>
    <property type="project" value="InterPro"/>
</dbReference>
<dbReference type="InterPro" id="IPR008984">
    <property type="entry name" value="SMAD_FHA_dom_sf"/>
</dbReference>
<keyword evidence="2" id="KW-1185">Reference proteome</keyword>
<reference evidence="1" key="3">
    <citation type="submission" date="2025-09" db="UniProtKB">
        <authorList>
            <consortium name="Ensembl"/>
        </authorList>
    </citation>
    <scope>IDENTIFICATION</scope>
</reference>
<dbReference type="AlphaFoldDB" id="A0A665T4L9"/>
<evidence type="ECO:0008006" key="3">
    <source>
        <dbReference type="Google" id="ProtNLM"/>
    </source>
</evidence>
<dbReference type="GO" id="GO:0005634">
    <property type="term" value="C:nucleus"/>
    <property type="evidence" value="ECO:0007669"/>
    <property type="project" value="TreeGrafter"/>
</dbReference>
<dbReference type="InterPro" id="IPR039253">
    <property type="entry name" value="APLF"/>
</dbReference>
<proteinExistence type="predicted"/>
<dbReference type="Gene3D" id="2.60.200.20">
    <property type="match status" value="1"/>
</dbReference>
<protein>
    <recommendedName>
        <fullName evidence="3">PNK FHA domain-containing protein</fullName>
    </recommendedName>
</protein>